<dbReference type="EMBL" id="NBTX02000004">
    <property type="protein sequence ID" value="PNL60309.1"/>
    <property type="molecule type" value="Genomic_DNA"/>
</dbReference>
<keyword evidence="2" id="KW-1185">Reference proteome</keyword>
<name>A0AAX0WPV5_9GAMM</name>
<dbReference type="AlphaFoldDB" id="A0AAX0WPV5"/>
<gene>
    <name evidence="1" type="ORF">A6J39_003255</name>
</gene>
<dbReference type="Proteomes" id="UP000192511">
    <property type="component" value="Unassembled WGS sequence"/>
</dbReference>
<protein>
    <submittedName>
        <fullName evidence="1">Uncharacterized protein</fullName>
    </submittedName>
</protein>
<evidence type="ECO:0000313" key="1">
    <source>
        <dbReference type="EMBL" id="PNL60309.1"/>
    </source>
</evidence>
<sequence>MVFQINVINKIAQWKVLDIIRLVLIELSYSFKVIRNLMDDTKLYSKSWITTYEPDLFALLHRLPHKSANSRIRPVLNIVRQIASAQTALSDSVTSELNTAHQKLLNDLYEQLRTSLTENNYGSTWFTRIIEGYCSGDHVLYKRLSHFIQGAIGPVIKLSECVRDKNKSLAIEFPDQEMRDIFLHRSGLNKETDSIILHENSVYLPAFLSKNQQLAVTFSTIKSKDNFIYLLNLDKTRLVASNTDDCTLYINDRRIHDTASKFHIAVLCPYFAERLKIQYVSHMLAQAYRDGTGFFSQTKFPIELAVKIASDASSSEAISMDEKTQIASYSFHRP</sequence>
<organism evidence="1 2">
    <name type="scientific">Legionella anisa</name>
    <dbReference type="NCBI Taxonomy" id="28082"/>
    <lineage>
        <taxon>Bacteria</taxon>
        <taxon>Pseudomonadati</taxon>
        <taxon>Pseudomonadota</taxon>
        <taxon>Gammaproteobacteria</taxon>
        <taxon>Legionellales</taxon>
        <taxon>Legionellaceae</taxon>
        <taxon>Legionella</taxon>
    </lineage>
</organism>
<proteinExistence type="predicted"/>
<evidence type="ECO:0000313" key="2">
    <source>
        <dbReference type="Proteomes" id="UP000192511"/>
    </source>
</evidence>
<accession>A0AAX0WPV5</accession>
<reference evidence="1" key="1">
    <citation type="submission" date="2017-12" db="EMBL/GenBank/DDBJ databases">
        <title>FDA dAtabase for Regulatory Grade micrObial Sequences (FDA-ARGOS): Supporting development and validation of Infectious Disease Dx tests.</title>
        <authorList>
            <person name="Kerrigan L."/>
            <person name="Tallon L.J."/>
            <person name="Sadzewicz L."/>
            <person name="Sengamalay N."/>
            <person name="Ott S."/>
            <person name="Godinez A."/>
            <person name="Nagaraj S."/>
            <person name="Vavikolanu K."/>
            <person name="Vyas G."/>
            <person name="Nadendla S."/>
            <person name="Aluvathingal J."/>
            <person name="Sichtig H."/>
        </authorList>
    </citation>
    <scope>NUCLEOTIDE SEQUENCE [LARGE SCALE GENOMIC DNA]</scope>
    <source>
        <strain evidence="1">FDAARGOS_200</strain>
    </source>
</reference>
<comment type="caution">
    <text evidence="1">The sequence shown here is derived from an EMBL/GenBank/DDBJ whole genome shotgun (WGS) entry which is preliminary data.</text>
</comment>